<comment type="catalytic activity">
    <reaction evidence="9">
        <text>Specificity close to that of papain. As compared to cathepsin B, cathepsin L exhibits higher activity toward protein substrates, but has little activity on Z-Arg-Arg-NHMec, and no peptidyl-dipeptidase activity.</text>
        <dbReference type="EC" id="3.4.22.15"/>
    </reaction>
</comment>
<feature type="domain" description="Peptidase C1A papain C-terminal" evidence="13">
    <location>
        <begin position="162"/>
        <end position="358"/>
    </location>
</feature>
<evidence type="ECO:0000256" key="1">
    <source>
        <dbReference type="ARBA" id="ARBA00004613"/>
    </source>
</evidence>
<evidence type="ECO:0000256" key="6">
    <source>
        <dbReference type="ARBA" id="ARBA00022807"/>
    </source>
</evidence>
<feature type="transmembrane region" description="Helical" evidence="12">
    <location>
        <begin position="45"/>
        <end position="71"/>
    </location>
</feature>
<evidence type="ECO:0000256" key="11">
    <source>
        <dbReference type="ARBA" id="ARBA00053662"/>
    </source>
</evidence>
<evidence type="ECO:0000259" key="13">
    <source>
        <dbReference type="SMART" id="SM00645"/>
    </source>
</evidence>
<evidence type="ECO:0000256" key="4">
    <source>
        <dbReference type="ARBA" id="ARBA00022729"/>
    </source>
</evidence>
<keyword evidence="8" id="KW-1015">Disulfide bond</keyword>
<evidence type="ECO:0000313" key="15">
    <source>
        <dbReference type="EMBL" id="CAD8162686.1"/>
    </source>
</evidence>
<evidence type="ECO:0000256" key="7">
    <source>
        <dbReference type="ARBA" id="ARBA00023145"/>
    </source>
</evidence>
<dbReference type="EMBL" id="CAJJDP010000042">
    <property type="protein sequence ID" value="CAD8162686.1"/>
    <property type="molecule type" value="Genomic_DNA"/>
</dbReference>
<accession>A0A8S1UJ18</accession>
<evidence type="ECO:0000256" key="9">
    <source>
        <dbReference type="ARBA" id="ARBA00036319"/>
    </source>
</evidence>
<comment type="subcellular location">
    <subcellularLocation>
        <location evidence="1">Secreted</location>
    </subcellularLocation>
</comment>
<evidence type="ECO:0000259" key="14">
    <source>
        <dbReference type="SMART" id="SM00848"/>
    </source>
</evidence>
<dbReference type="GO" id="GO:0004197">
    <property type="term" value="F:cysteine-type endopeptidase activity"/>
    <property type="evidence" value="ECO:0007669"/>
    <property type="project" value="UniProtKB-EC"/>
</dbReference>
<dbReference type="CDD" id="cd02248">
    <property type="entry name" value="Peptidase_C1A"/>
    <property type="match status" value="1"/>
</dbReference>
<evidence type="ECO:0000256" key="12">
    <source>
        <dbReference type="SAM" id="Phobius"/>
    </source>
</evidence>
<keyword evidence="12" id="KW-1133">Transmembrane helix</keyword>
<dbReference type="FunFam" id="3.90.70.10:FF:000104">
    <property type="entry name" value="Cathepsin L 1"/>
    <property type="match status" value="1"/>
</dbReference>
<keyword evidence="16" id="KW-1185">Reference proteome</keyword>
<keyword evidence="12" id="KW-0472">Membrane</keyword>
<evidence type="ECO:0000256" key="5">
    <source>
        <dbReference type="ARBA" id="ARBA00022801"/>
    </source>
</evidence>
<keyword evidence="3" id="KW-0645">Protease</keyword>
<name>A0A8S1UJ18_PAROT</name>
<evidence type="ECO:0000256" key="8">
    <source>
        <dbReference type="ARBA" id="ARBA00023157"/>
    </source>
</evidence>
<dbReference type="PANTHER" id="PTHR12411">
    <property type="entry name" value="CYSTEINE PROTEASE FAMILY C1-RELATED"/>
    <property type="match status" value="1"/>
</dbReference>
<dbReference type="GO" id="GO:0005576">
    <property type="term" value="C:extracellular region"/>
    <property type="evidence" value="ECO:0007669"/>
    <property type="project" value="UniProtKB-SubCell"/>
</dbReference>
<keyword evidence="6" id="KW-0788">Thiol protease</keyword>
<dbReference type="InterPro" id="IPR013201">
    <property type="entry name" value="Prot_inhib_I29"/>
</dbReference>
<keyword evidence="7" id="KW-0865">Zymogen</keyword>
<gene>
    <name evidence="15" type="ORF">POCTA_138.1.T0420079</name>
</gene>
<dbReference type="InterPro" id="IPR039417">
    <property type="entry name" value="Peptidase_C1A_papain-like"/>
</dbReference>
<dbReference type="Pfam" id="PF00112">
    <property type="entry name" value="Peptidase_C1"/>
    <property type="match status" value="1"/>
</dbReference>
<evidence type="ECO:0000313" key="16">
    <source>
        <dbReference type="Proteomes" id="UP000683925"/>
    </source>
</evidence>
<evidence type="ECO:0000256" key="2">
    <source>
        <dbReference type="ARBA" id="ARBA00022525"/>
    </source>
</evidence>
<keyword evidence="12" id="KW-0812">Transmembrane</keyword>
<dbReference type="InterPro" id="IPR000668">
    <property type="entry name" value="Peptidase_C1A_C"/>
</dbReference>
<evidence type="ECO:0000256" key="10">
    <source>
        <dbReference type="ARBA" id="ARBA00038911"/>
    </source>
</evidence>
<keyword evidence="5" id="KW-0378">Hydrolase</keyword>
<comment type="caution">
    <text evidence="15">The sequence shown here is derived from an EMBL/GenBank/DDBJ whole genome shotgun (WGS) entry which is preliminary data.</text>
</comment>
<dbReference type="SMART" id="SM00645">
    <property type="entry name" value="Pept_C1"/>
    <property type="match status" value="1"/>
</dbReference>
<proteinExistence type="predicted"/>
<dbReference type="Proteomes" id="UP000683925">
    <property type="component" value="Unassembled WGS sequence"/>
</dbReference>
<keyword evidence="4" id="KW-0732">Signal</keyword>
<organism evidence="15 16">
    <name type="scientific">Paramecium octaurelia</name>
    <dbReference type="NCBI Taxonomy" id="43137"/>
    <lineage>
        <taxon>Eukaryota</taxon>
        <taxon>Sar</taxon>
        <taxon>Alveolata</taxon>
        <taxon>Ciliophora</taxon>
        <taxon>Intramacronucleata</taxon>
        <taxon>Oligohymenophorea</taxon>
        <taxon>Peniculida</taxon>
        <taxon>Parameciidae</taxon>
        <taxon>Paramecium</taxon>
    </lineage>
</organism>
<dbReference type="GO" id="GO:0006508">
    <property type="term" value="P:proteolysis"/>
    <property type="evidence" value="ECO:0007669"/>
    <property type="project" value="UniProtKB-KW"/>
</dbReference>
<protein>
    <recommendedName>
        <fullName evidence="10">cathepsin L</fullName>
        <ecNumber evidence="10">3.4.22.15</ecNumber>
    </recommendedName>
</protein>
<dbReference type="AlphaFoldDB" id="A0A8S1UJ18"/>
<dbReference type="SMART" id="SM00848">
    <property type="entry name" value="Inhibitor_I29"/>
    <property type="match status" value="1"/>
</dbReference>
<sequence length="358" mass="41298">MNTDIYLTLVKQIVLILQKYLELQNDQDIPYANNFNLRKNHQNQYLIIILMKQLLTAAIVTLLMTAGYYHLSDDNKNDFERWAMINNKFYTEREKLYRMEIFNSNKRMIEEHNQREDVTYQMGENQFMTLTHEEFVDLYLQKSDSYVDIMGVSLPEVQLEGLGAVDWRNQTTVKEQGQCASGWAFSVSNSLEAWYSIRGFQKINASTQQLVDCDYNNTGCSGGYNAYAMEYVLRNGLVSSTNYPYVAKNQTCKQSRNGTYFINGYSFVGGSQSNLQYYLNNYPISVGVEASNWQFYKSGLFSNCTSNGTNHYALAVGFDSANNWIVQNSWGTQWGESGVIRLYPQNTCGILNYPYQVY</sequence>
<reference evidence="15" key="1">
    <citation type="submission" date="2021-01" db="EMBL/GenBank/DDBJ databases">
        <authorList>
            <consortium name="Genoscope - CEA"/>
            <person name="William W."/>
        </authorList>
    </citation>
    <scope>NUCLEOTIDE SEQUENCE</scope>
</reference>
<feature type="domain" description="Cathepsin propeptide inhibitor" evidence="14">
    <location>
        <begin position="79"/>
        <end position="135"/>
    </location>
</feature>
<dbReference type="Pfam" id="PF08246">
    <property type="entry name" value="Inhibitor_I29"/>
    <property type="match status" value="1"/>
</dbReference>
<dbReference type="OrthoDB" id="387093at2759"/>
<keyword evidence="2" id="KW-0964">Secreted</keyword>
<dbReference type="OMA" id="NAYAMEY"/>
<dbReference type="EC" id="3.4.22.15" evidence="10"/>
<dbReference type="InterPro" id="IPR013128">
    <property type="entry name" value="Peptidase_C1A"/>
</dbReference>
<evidence type="ECO:0000256" key="3">
    <source>
        <dbReference type="ARBA" id="ARBA00022670"/>
    </source>
</evidence>
<comment type="function">
    <text evidence="11">May be involved in extracellular digestion.</text>
</comment>